<evidence type="ECO:0000313" key="2">
    <source>
        <dbReference type="EMBL" id="KAK8857875.1"/>
    </source>
</evidence>
<evidence type="ECO:0000313" key="3">
    <source>
        <dbReference type="Proteomes" id="UP001470230"/>
    </source>
</evidence>
<dbReference type="SUPFAM" id="SSF48371">
    <property type="entry name" value="ARM repeat"/>
    <property type="match status" value="2"/>
</dbReference>
<reference evidence="2 3" key="1">
    <citation type="submission" date="2024-04" db="EMBL/GenBank/DDBJ databases">
        <title>Tritrichomonas musculus Genome.</title>
        <authorList>
            <person name="Alves-Ferreira E."/>
            <person name="Grigg M."/>
            <person name="Lorenzi H."/>
            <person name="Galac M."/>
        </authorList>
    </citation>
    <scope>NUCLEOTIDE SEQUENCE [LARGE SCALE GENOMIC DNA]</scope>
    <source>
        <strain evidence="2 3">EAF2021</strain>
    </source>
</reference>
<feature type="domain" description="Importin N-terminal" evidence="1">
    <location>
        <begin position="26"/>
        <end position="104"/>
    </location>
</feature>
<dbReference type="Gene3D" id="1.25.10.10">
    <property type="entry name" value="Leucine-rich Repeat Variant"/>
    <property type="match status" value="1"/>
</dbReference>
<dbReference type="PROSITE" id="PS50166">
    <property type="entry name" value="IMPORTIN_B_NT"/>
    <property type="match status" value="1"/>
</dbReference>
<dbReference type="InterPro" id="IPR011989">
    <property type="entry name" value="ARM-like"/>
</dbReference>
<dbReference type="InterPro" id="IPR001494">
    <property type="entry name" value="Importin-beta_N"/>
</dbReference>
<dbReference type="InterPro" id="IPR016024">
    <property type="entry name" value="ARM-type_fold"/>
</dbReference>
<gene>
    <name evidence="2" type="ORF">M9Y10_012971</name>
</gene>
<organism evidence="2 3">
    <name type="scientific">Tritrichomonas musculus</name>
    <dbReference type="NCBI Taxonomy" id="1915356"/>
    <lineage>
        <taxon>Eukaryota</taxon>
        <taxon>Metamonada</taxon>
        <taxon>Parabasalia</taxon>
        <taxon>Tritrichomonadida</taxon>
        <taxon>Tritrichomonadidae</taxon>
        <taxon>Tritrichomonas</taxon>
    </lineage>
</organism>
<accession>A0ABR2I7G9</accession>
<comment type="caution">
    <text evidence="2">The sequence shown here is derived from an EMBL/GenBank/DDBJ whole genome shotgun (WGS) entry which is preliminary data.</text>
</comment>
<sequence length="1083" mass="125156">MNFSFSELEHLLCDSISGDNDRIQNAYQSFEKASLDKESLIRSFILVIQNSTNETARNAAIIVLANIIQSNWSTLNENLQNELYELIFSIQDNIHESNLHIFLSLALTIHNLLYQDPEKRLRTLSLFNFHNKSNTTEYLPLNTRVKEIDGKIKISKINLDDKPEDFTEEQFKRRQLKVHFIIELLCSFNGETGINEISRNLEASIQCVMIALNDENVYYQCLGIKAISILIGLYPSQIDQLHPHILRMVEIAKDSLQMQDIDFQMVWKSFADFFNIQPSECVNRVSSLMNDFLTIIFAAANRTDILPENRMCPLFSFRKNLVYFEPEVLNRVAYTSIEIAVANVRSLHQLSYPYIFYYDNCFNMFSHAKVYGLSIKILNDLINSDEYCRKITALCLIKVLIIHLPHQVYIDINLFTKLTEEALKQDDVLYLEAGCQIVSSFPYYFTWNLVDPYLFLPLISPLLVHESPDVREAAYVAVENIFCISFINSYSCGSVILQQKPKVIEIDNYRFLRLLSISIKKHGYFEPEEANIIEQIALPLLSSDDPGTICGGLQIAVRLMHICEESRNALFDKSKEIIEKLILDFDDPQFIYLGIHELVSIFKMLNNEKQKIFKLRSKIMSNSYSLLNDENSPSEGQTEYISYVISKYSEKILFMLNLDSKDNALLKTMVLPKIAYLDSITNNHPFQDALLAVAMPFIEMQWANYVIAALKVLMRITPKMTKENAFAAFNAVGTACVKTKEVLVACVAYKVMGHIVRLSSPEIREVVLPTAHHMCTLYVKGELSVLEGVPPLTNDFDVNLMYSSMQLFISLFFEKTEAQQYVLKELFSIYLEHKNLLTNEMILYVFSRALACDICVPEDSQRLFQLTMALLVEDQHFVLMMSTSNLVYVFVNKNCLDWEKLCPILPILVHWWARMKSERHKLRSTFSILALTFWEIAYHFKIIDKLLDIYPNQSNSQIPESSQNNNEPQLSLFEETFEQFPPDNLSRLEMMSKLLICFFNDDQCKEIIMAHDNLFKVIASSICKFLIRPKIELTTRGVTQEMINSIHDILLFIKNNKPEVKKVIVEFIGDIQSRNLILEEFIS</sequence>
<keyword evidence="3" id="KW-1185">Reference proteome</keyword>
<dbReference type="Proteomes" id="UP001470230">
    <property type="component" value="Unassembled WGS sequence"/>
</dbReference>
<evidence type="ECO:0000259" key="1">
    <source>
        <dbReference type="PROSITE" id="PS50166"/>
    </source>
</evidence>
<protein>
    <recommendedName>
        <fullName evidence="1">Importin N-terminal domain-containing protein</fullName>
    </recommendedName>
</protein>
<proteinExistence type="predicted"/>
<dbReference type="EMBL" id="JAPFFF010000019">
    <property type="protein sequence ID" value="KAK8857875.1"/>
    <property type="molecule type" value="Genomic_DNA"/>
</dbReference>
<name>A0ABR2I7G9_9EUKA</name>